<dbReference type="AlphaFoldDB" id="A0A1V1P5U2"/>
<accession>A0A1V1P5U2</accession>
<evidence type="ECO:0000313" key="2">
    <source>
        <dbReference type="Proteomes" id="UP000189670"/>
    </source>
</evidence>
<dbReference type="Proteomes" id="UP000189670">
    <property type="component" value="Unassembled WGS sequence"/>
</dbReference>
<proteinExistence type="predicted"/>
<name>A0A1V1P5U2_9BACT</name>
<gene>
    <name evidence="1" type="ORF">OMM_03416</name>
</gene>
<comment type="caution">
    <text evidence="1">The sequence shown here is derived from an EMBL/GenBank/DDBJ whole genome shotgun (WGS) entry which is preliminary data.</text>
</comment>
<reference evidence="2" key="1">
    <citation type="submission" date="2012-11" db="EMBL/GenBank/DDBJ databases">
        <authorList>
            <person name="Lucero-Rivera Y.E."/>
            <person name="Tovar-Ramirez D."/>
        </authorList>
    </citation>
    <scope>NUCLEOTIDE SEQUENCE [LARGE SCALE GENOMIC DNA]</scope>
    <source>
        <strain evidence="2">Araruama</strain>
    </source>
</reference>
<dbReference type="EMBL" id="ATBP01000468">
    <property type="protein sequence ID" value="ETR70191.1"/>
    <property type="molecule type" value="Genomic_DNA"/>
</dbReference>
<organism evidence="1 2">
    <name type="scientific">Candidatus Magnetoglobus multicellularis str. Araruama</name>
    <dbReference type="NCBI Taxonomy" id="890399"/>
    <lineage>
        <taxon>Bacteria</taxon>
        <taxon>Pseudomonadati</taxon>
        <taxon>Thermodesulfobacteriota</taxon>
        <taxon>Desulfobacteria</taxon>
        <taxon>Desulfobacterales</taxon>
        <taxon>Desulfobacteraceae</taxon>
        <taxon>Candidatus Magnetoglobus</taxon>
    </lineage>
</organism>
<sequence length="217" mass="25114">MKSHAELVNTTYHKTGKTIHEILTAASRYRKIINMNPKIIHPKGINGNNFDPVAQRETKDLFANYIEIYQSLVDQTMENATIRNHPWYGIRNSHLTTIDEENVMSTLSQWQASIENLIAYKDQLATSLNCKKEEIPDTLKEFNSLCDDIKQLPALIGNELLFSLPALRGDNRIAVQNMMRFCLMKSSIPGRKVHHFLTCRFLNVLNRSRHFEMPLMR</sequence>
<evidence type="ECO:0000313" key="1">
    <source>
        <dbReference type="EMBL" id="ETR70191.1"/>
    </source>
</evidence>
<protein>
    <submittedName>
        <fullName evidence="1">Uncharacterized protein</fullName>
    </submittedName>
</protein>